<dbReference type="InterPro" id="IPR058624">
    <property type="entry name" value="MdtA-like_HH"/>
</dbReference>
<dbReference type="Pfam" id="PF25876">
    <property type="entry name" value="HH_MFP_RND"/>
    <property type="match status" value="1"/>
</dbReference>
<evidence type="ECO:0000259" key="4">
    <source>
        <dbReference type="Pfam" id="PF25876"/>
    </source>
</evidence>
<dbReference type="PANTHER" id="PTHR30158">
    <property type="entry name" value="ACRA/E-RELATED COMPONENT OF DRUG EFFLUX TRANSPORTER"/>
    <property type="match status" value="1"/>
</dbReference>
<dbReference type="InterPro" id="IPR058637">
    <property type="entry name" value="YknX-like_C"/>
</dbReference>
<dbReference type="EMBL" id="JACBGI020000006">
    <property type="protein sequence ID" value="MBF6057744.1"/>
    <property type="molecule type" value="Genomic_DNA"/>
</dbReference>
<feature type="domain" description="Multidrug resistance protein MdtA-like beta-barrel" evidence="6">
    <location>
        <begin position="213"/>
        <end position="297"/>
    </location>
</feature>
<dbReference type="Gene3D" id="2.40.420.20">
    <property type="match status" value="1"/>
</dbReference>
<reference evidence="8 9" key="1">
    <citation type="submission" date="2020-11" db="EMBL/GenBank/DDBJ databases">
        <title>Sulfur oxidizing isolate from Hospital Hole Sinkhole.</title>
        <authorList>
            <person name="Scott K.M."/>
        </authorList>
    </citation>
    <scope>NUCLEOTIDE SEQUENCE [LARGE SCALE GENOMIC DNA]</scope>
    <source>
        <strain evidence="8 9">HH1</strain>
    </source>
</reference>
<evidence type="ECO:0000256" key="2">
    <source>
        <dbReference type="ARBA" id="ARBA00009477"/>
    </source>
</evidence>
<dbReference type="RefSeq" id="WP_185977890.1">
    <property type="nucleotide sequence ID" value="NZ_JACBGI020000006.1"/>
</dbReference>
<keyword evidence="9" id="KW-1185">Reference proteome</keyword>
<organism evidence="8 9">
    <name type="scientific">Thiomicrorhabdus heinhorstiae</name>
    <dbReference type="NCBI Taxonomy" id="2748010"/>
    <lineage>
        <taxon>Bacteria</taxon>
        <taxon>Pseudomonadati</taxon>
        <taxon>Pseudomonadota</taxon>
        <taxon>Gammaproteobacteria</taxon>
        <taxon>Thiotrichales</taxon>
        <taxon>Piscirickettsiaceae</taxon>
        <taxon>Thiomicrorhabdus</taxon>
    </lineage>
</organism>
<comment type="caution">
    <text evidence="8">The sequence shown here is derived from an EMBL/GenBank/DDBJ whole genome shotgun (WGS) entry which is preliminary data.</text>
</comment>
<accession>A0ABS0BWG2</accession>
<dbReference type="InterPro" id="IPR058625">
    <property type="entry name" value="MdtA-like_BSH"/>
</dbReference>
<gene>
    <name evidence="8" type="ORF">H8792_005260</name>
</gene>
<protein>
    <submittedName>
        <fullName evidence="8">Efflux RND transporter periplasmic adaptor subunit</fullName>
    </submittedName>
</protein>
<sequence length="387" mass="42964">MKNRSDALFFSHPLFALLFILSMSVSQKVYAEGQAPQAMPVQALEVNLQTLPYEKSYPATLSAYKGVEVHSRVNGILEQQFYKEGQTVEKGQKLYQIDKRRYLASVRQAQAQLKIAEVKAQQTKISYQRIKGLAKSRSVSEQDIDDAKANWDAAMAEILSAKASLNSAQIDLDDTIIRAEIDGVIGEKQLDVGDLVTANSTLLNRIVQTDVLYAQFSVSDSELKRQHQLEDQGLLKLQDSAGIKLLDDNDKPTMDGKMDYAASELDISTSTRLMRATFENPQSRLFPGQMVRVNVRFGEWQNVIAIPQKAVLQVGPQSFVYVVKDGVANLMPVQLASQYGDQWLVTGGLKPKDQIIIANLIKIRPKTPVMILPKTDAPKNAPPATKS</sequence>
<dbReference type="NCBIfam" id="TIGR01730">
    <property type="entry name" value="RND_mfp"/>
    <property type="match status" value="1"/>
</dbReference>
<dbReference type="Gene3D" id="2.40.30.170">
    <property type="match status" value="1"/>
</dbReference>
<comment type="similarity">
    <text evidence="2">Belongs to the membrane fusion protein (MFP) (TC 8.A.1) family.</text>
</comment>
<feature type="domain" description="Multidrug resistance protein MdtA-like alpha-helical hairpin" evidence="4">
    <location>
        <begin position="107"/>
        <end position="173"/>
    </location>
</feature>
<dbReference type="InterPro" id="IPR006143">
    <property type="entry name" value="RND_pump_MFP"/>
</dbReference>
<dbReference type="SUPFAM" id="SSF111369">
    <property type="entry name" value="HlyD-like secretion proteins"/>
    <property type="match status" value="1"/>
</dbReference>
<comment type="subcellular location">
    <subcellularLocation>
        <location evidence="1">Cell inner membrane</location>
        <topology evidence="1">Lipid-anchor</topology>
    </subcellularLocation>
</comment>
<name>A0ABS0BWG2_9GAMM</name>
<evidence type="ECO:0000313" key="8">
    <source>
        <dbReference type="EMBL" id="MBF6057744.1"/>
    </source>
</evidence>
<evidence type="ECO:0000259" key="5">
    <source>
        <dbReference type="Pfam" id="PF25917"/>
    </source>
</evidence>
<feature type="domain" description="YknX-like C-terminal permuted SH3-like" evidence="7">
    <location>
        <begin position="303"/>
        <end position="358"/>
    </location>
</feature>
<keyword evidence="3" id="KW-0175">Coiled coil</keyword>
<feature type="domain" description="Multidrug resistance protein MdtA-like barrel-sandwich hybrid" evidence="5">
    <location>
        <begin position="67"/>
        <end position="204"/>
    </location>
</feature>
<dbReference type="Pfam" id="PF25944">
    <property type="entry name" value="Beta-barrel_RND"/>
    <property type="match status" value="1"/>
</dbReference>
<proteinExistence type="inferred from homology"/>
<dbReference type="Gene3D" id="2.40.50.100">
    <property type="match status" value="1"/>
</dbReference>
<evidence type="ECO:0000313" key="9">
    <source>
        <dbReference type="Proteomes" id="UP001193680"/>
    </source>
</evidence>
<dbReference type="Pfam" id="PF25917">
    <property type="entry name" value="BSH_RND"/>
    <property type="match status" value="1"/>
</dbReference>
<evidence type="ECO:0000256" key="1">
    <source>
        <dbReference type="ARBA" id="ARBA00004519"/>
    </source>
</evidence>
<evidence type="ECO:0000256" key="3">
    <source>
        <dbReference type="SAM" id="Coils"/>
    </source>
</evidence>
<dbReference type="InterPro" id="IPR058626">
    <property type="entry name" value="MdtA-like_b-barrel"/>
</dbReference>
<feature type="coiled-coil region" evidence="3">
    <location>
        <begin position="99"/>
        <end position="126"/>
    </location>
</feature>
<evidence type="ECO:0000259" key="6">
    <source>
        <dbReference type="Pfam" id="PF25944"/>
    </source>
</evidence>
<dbReference type="Pfam" id="PF25989">
    <property type="entry name" value="YknX_C"/>
    <property type="match status" value="1"/>
</dbReference>
<evidence type="ECO:0000259" key="7">
    <source>
        <dbReference type="Pfam" id="PF25989"/>
    </source>
</evidence>
<dbReference type="Proteomes" id="UP001193680">
    <property type="component" value="Unassembled WGS sequence"/>
</dbReference>
<dbReference type="Gene3D" id="1.10.287.470">
    <property type="entry name" value="Helix hairpin bin"/>
    <property type="match status" value="1"/>
</dbReference>